<dbReference type="InterPro" id="IPR053145">
    <property type="entry name" value="AB_hydrolase_Est10"/>
</dbReference>
<evidence type="ECO:0000313" key="3">
    <source>
        <dbReference type="EMBL" id="MDM7853770.1"/>
    </source>
</evidence>
<gene>
    <name evidence="3" type="ORF">QRT04_02405</name>
</gene>
<dbReference type="Gene3D" id="3.40.50.1820">
    <property type="entry name" value="alpha/beta hydrolase"/>
    <property type="match status" value="1"/>
</dbReference>
<proteinExistence type="predicted"/>
<evidence type="ECO:0000259" key="2">
    <source>
        <dbReference type="Pfam" id="PF08840"/>
    </source>
</evidence>
<dbReference type="Pfam" id="PF08840">
    <property type="entry name" value="BAAT_C"/>
    <property type="match status" value="1"/>
</dbReference>
<feature type="transmembrane region" description="Helical" evidence="1">
    <location>
        <begin position="464"/>
        <end position="482"/>
    </location>
</feature>
<keyword evidence="4" id="KW-1185">Reference proteome</keyword>
<accession>A0ABT7SC57</accession>
<sequence>MRRRTRRSETQKQVERHLGEVYRVIAATAVGVILLAILGASLGPDWDPQPLTDPLQVETDSTAIGGAPTLGSYATVQRDVPVHLDGATITARLTVPQGTAGAVPGIVFLHGAGTGSHETAFREQVAALSRAGVATLVPDKRLDTYTTRDRDYVTMAADYERSVEYLRTVPGVDPARVGIYAESEGAWIGPVMAAKDRRLAFVVLASAPVVPPREQAAFAVDSYLRNTGVPKGVFRAIPRAVGMSIPGGGFEYADFDVTPWQRKMTQPVLVVYGTADASMPIVQGAEQILRDTAIAGNGQVTVRYYAGANHGLHLGSMEGPMSPDFLRDLPGWVLGLPATATAPPRIAGDQPFQEFVAAPVPQPRWLRSGNLVFGGVLGAVGVLVLAGLALGLTRLWEVVHARARAHRPGEPYEHVRYGRGVAWRLAAVGGGAVVTVVALLWYLVAIARLALDYQRNGVVVQGGWVLVRLLGIGAVVAAVLLLRRVRLLAAADEAVARGVVRVTALWAVVLASAVLLVVLAYWGVYQLGI</sequence>
<protein>
    <submittedName>
        <fullName evidence="3">Acyl-CoA thioester hydrolase/BAAT C-terminal domain-containing protein</fullName>
    </submittedName>
</protein>
<keyword evidence="3" id="KW-0378">Hydrolase</keyword>
<keyword evidence="1" id="KW-0812">Transmembrane</keyword>
<feature type="transmembrane region" description="Helical" evidence="1">
    <location>
        <begin position="503"/>
        <end position="524"/>
    </location>
</feature>
<evidence type="ECO:0000313" key="4">
    <source>
        <dbReference type="Proteomes" id="UP001529338"/>
    </source>
</evidence>
<dbReference type="Proteomes" id="UP001529338">
    <property type="component" value="Unassembled WGS sequence"/>
</dbReference>
<dbReference type="PANTHER" id="PTHR43265">
    <property type="entry name" value="ESTERASE ESTD"/>
    <property type="match status" value="1"/>
</dbReference>
<reference evidence="3 4" key="1">
    <citation type="submission" date="2023-06" db="EMBL/GenBank/DDBJ databases">
        <title>Cellulomonas sp. MW4 Whole genome sequence.</title>
        <authorList>
            <person name="Park S."/>
        </authorList>
    </citation>
    <scope>NUCLEOTIDE SEQUENCE [LARGE SCALE GENOMIC DNA]</scope>
    <source>
        <strain evidence="3 4">MW4</strain>
    </source>
</reference>
<dbReference type="EMBL" id="JAUCGQ010000001">
    <property type="protein sequence ID" value="MDM7853770.1"/>
    <property type="molecule type" value="Genomic_DNA"/>
</dbReference>
<dbReference type="SUPFAM" id="SSF53474">
    <property type="entry name" value="alpha/beta-Hydrolases"/>
    <property type="match status" value="1"/>
</dbReference>
<keyword evidence="1" id="KW-0472">Membrane</keyword>
<feature type="transmembrane region" description="Helical" evidence="1">
    <location>
        <begin position="421"/>
        <end position="444"/>
    </location>
</feature>
<name>A0ABT7SC57_9CELL</name>
<evidence type="ECO:0000256" key="1">
    <source>
        <dbReference type="SAM" id="Phobius"/>
    </source>
</evidence>
<feature type="domain" description="BAAT/Acyl-CoA thioester hydrolase C-terminal" evidence="2">
    <location>
        <begin position="159"/>
        <end position="312"/>
    </location>
</feature>
<dbReference type="PANTHER" id="PTHR43265:SF1">
    <property type="entry name" value="ESTERASE ESTD"/>
    <property type="match status" value="1"/>
</dbReference>
<dbReference type="InterPro" id="IPR029058">
    <property type="entry name" value="AB_hydrolase_fold"/>
</dbReference>
<organism evidence="3 4">
    <name type="scientific">Cellulomonas alba</name>
    <dbReference type="NCBI Taxonomy" id="3053467"/>
    <lineage>
        <taxon>Bacteria</taxon>
        <taxon>Bacillati</taxon>
        <taxon>Actinomycetota</taxon>
        <taxon>Actinomycetes</taxon>
        <taxon>Micrococcales</taxon>
        <taxon>Cellulomonadaceae</taxon>
        <taxon>Cellulomonas</taxon>
    </lineage>
</organism>
<dbReference type="GO" id="GO:0016787">
    <property type="term" value="F:hydrolase activity"/>
    <property type="evidence" value="ECO:0007669"/>
    <property type="project" value="UniProtKB-KW"/>
</dbReference>
<keyword evidence="1" id="KW-1133">Transmembrane helix</keyword>
<feature type="transmembrane region" description="Helical" evidence="1">
    <location>
        <begin position="371"/>
        <end position="392"/>
    </location>
</feature>
<feature type="transmembrane region" description="Helical" evidence="1">
    <location>
        <begin position="21"/>
        <end position="42"/>
    </location>
</feature>
<dbReference type="InterPro" id="IPR014940">
    <property type="entry name" value="BAAT_C"/>
</dbReference>
<comment type="caution">
    <text evidence="3">The sequence shown here is derived from an EMBL/GenBank/DDBJ whole genome shotgun (WGS) entry which is preliminary data.</text>
</comment>